<dbReference type="InterPro" id="IPR010129">
    <property type="entry name" value="T1SS_HlyD"/>
</dbReference>
<keyword evidence="4 9" id="KW-1003">Cell membrane</keyword>
<evidence type="ECO:0000256" key="9">
    <source>
        <dbReference type="RuleBase" id="RU365093"/>
    </source>
</evidence>
<evidence type="ECO:0000256" key="2">
    <source>
        <dbReference type="ARBA" id="ARBA00009477"/>
    </source>
</evidence>
<dbReference type="PRINTS" id="PR01490">
    <property type="entry name" value="RTXTOXIND"/>
</dbReference>
<dbReference type="Pfam" id="PF25994">
    <property type="entry name" value="HH_AprE"/>
    <property type="match status" value="1"/>
</dbReference>
<keyword evidence="10" id="KW-0175">Coiled coil</keyword>
<keyword evidence="6 9" id="KW-0812">Transmembrane</keyword>
<dbReference type="InterPro" id="IPR058982">
    <property type="entry name" value="Beta-barrel_AprE"/>
</dbReference>
<dbReference type="InterPro" id="IPR050739">
    <property type="entry name" value="MFP"/>
</dbReference>
<comment type="similarity">
    <text evidence="2 9">Belongs to the membrane fusion protein (MFP) (TC 8.A.1) family.</text>
</comment>
<dbReference type="GO" id="GO:0015031">
    <property type="term" value="P:protein transport"/>
    <property type="evidence" value="ECO:0007669"/>
    <property type="project" value="InterPro"/>
</dbReference>
<dbReference type="EMBL" id="JFHR01000022">
    <property type="protein sequence ID" value="KEQ53502.1"/>
    <property type="molecule type" value="Genomic_DNA"/>
</dbReference>
<keyword evidence="8 9" id="KW-0472">Membrane</keyword>
<dbReference type="PANTHER" id="PTHR30386">
    <property type="entry name" value="MEMBRANE FUSION SUBUNIT OF EMRAB-TOLC MULTIDRUG EFFLUX PUMP"/>
    <property type="match status" value="1"/>
</dbReference>
<dbReference type="AlphaFoldDB" id="A0A081RE79"/>
<keyword evidence="5 9" id="KW-0997">Cell inner membrane</keyword>
<dbReference type="eggNOG" id="COG0845">
    <property type="taxonomic scope" value="Bacteria"/>
</dbReference>
<reference evidence="13 14" key="1">
    <citation type="submission" date="2014-02" db="EMBL/GenBank/DDBJ databases">
        <title>Whole genome sequence of Sphingobium chlorophenolicum NBRC 16172.</title>
        <authorList>
            <person name="Gan H.M."/>
            <person name="Gan H.Y."/>
            <person name="Chew T.H."/>
            <person name="Savka M.A."/>
        </authorList>
    </citation>
    <scope>NUCLEOTIDE SEQUENCE [LARGE SCALE GENOMIC DNA]</scope>
    <source>
        <strain evidence="13 14">NBRC 16172</strain>
    </source>
</reference>
<evidence type="ECO:0000256" key="8">
    <source>
        <dbReference type="ARBA" id="ARBA00023136"/>
    </source>
</evidence>
<dbReference type="GO" id="GO:0005886">
    <property type="term" value="C:plasma membrane"/>
    <property type="evidence" value="ECO:0007669"/>
    <property type="project" value="UniProtKB-SubCell"/>
</dbReference>
<dbReference type="InterPro" id="IPR058781">
    <property type="entry name" value="HH_AprE-like"/>
</dbReference>
<evidence type="ECO:0000313" key="13">
    <source>
        <dbReference type="EMBL" id="KEQ53502.1"/>
    </source>
</evidence>
<name>A0A081RE79_SPHCR</name>
<dbReference type="Pfam" id="PF26002">
    <property type="entry name" value="Beta-barrel_AprE"/>
    <property type="match status" value="1"/>
</dbReference>
<feature type="domain" description="AprE-like beta-barrel" evidence="12">
    <location>
        <begin position="343"/>
        <end position="435"/>
    </location>
</feature>
<dbReference type="Proteomes" id="UP000028411">
    <property type="component" value="Unassembled WGS sequence"/>
</dbReference>
<feature type="transmembrane region" description="Helical" evidence="9">
    <location>
        <begin position="38"/>
        <end position="57"/>
    </location>
</feature>
<dbReference type="RefSeq" id="WP_037451388.1">
    <property type="nucleotide sequence ID" value="NZ_JFHR01000022.1"/>
</dbReference>
<feature type="domain" description="AprE-like long alpha-helical hairpin" evidence="11">
    <location>
        <begin position="109"/>
        <end position="301"/>
    </location>
</feature>
<evidence type="ECO:0000259" key="11">
    <source>
        <dbReference type="Pfam" id="PF25994"/>
    </source>
</evidence>
<keyword evidence="3 9" id="KW-0813">Transport</keyword>
<dbReference type="Gene3D" id="2.40.50.100">
    <property type="match status" value="1"/>
</dbReference>
<dbReference type="OrthoDB" id="9810980at2"/>
<feature type="coiled-coil region" evidence="10">
    <location>
        <begin position="257"/>
        <end position="284"/>
    </location>
</feature>
<dbReference type="PATRIC" id="fig|46429.4.peg.2202"/>
<evidence type="ECO:0000256" key="6">
    <source>
        <dbReference type="ARBA" id="ARBA00022692"/>
    </source>
</evidence>
<comment type="subcellular location">
    <subcellularLocation>
        <location evidence="1 9">Cell inner membrane</location>
        <topology evidence="1 9">Single-pass membrane protein</topology>
    </subcellularLocation>
</comment>
<evidence type="ECO:0000256" key="3">
    <source>
        <dbReference type="ARBA" id="ARBA00022448"/>
    </source>
</evidence>
<evidence type="ECO:0000256" key="5">
    <source>
        <dbReference type="ARBA" id="ARBA00022519"/>
    </source>
</evidence>
<organism evidence="13 14">
    <name type="scientific">Sphingobium chlorophenolicum</name>
    <dbReference type="NCBI Taxonomy" id="46429"/>
    <lineage>
        <taxon>Bacteria</taxon>
        <taxon>Pseudomonadati</taxon>
        <taxon>Pseudomonadota</taxon>
        <taxon>Alphaproteobacteria</taxon>
        <taxon>Sphingomonadales</taxon>
        <taxon>Sphingomonadaceae</taxon>
        <taxon>Sphingobium</taxon>
    </lineage>
</organism>
<sequence length="460" mass="50522">MGDIQIRDASGAIELHYPAGSSADMIDDRPDRDMRSGIVIAVLFFVIFLGWAAFARLDAAAYAPGRLTVSGQRQSVQHRDGGVVGAIFVKEGQHVRQGQPLMELASAEVRAQARMYGAQYIELKAQRARLIAEQLGASHVEWPAEFAALKGQEKEDAEEAIRLQLTQFNARSSVLAAQTGVLRQQADQVRQTERGYRSQLAASSEQARLIGEELNSLRDVAEKGFVSKSRIRALERARADLQGQEGQFSASIARSGAEAGENRLKALEAEKAYKERAASELRDVEFSLNEVLPKYRAAKDQLARLQIRAPATGTTVGLSIFTVGGVISPGQKLMDIVPDRAGLVIEARISPDDIDDLKIGQKAQIRFNSLHERDLPIMDGQISRLSADSFQDEKTGASFYTAEVMVPPAELETIRSVRGGDFSLKAGMPAQVLVPLRRRTALQYALEPLTQSLWLSFREH</sequence>
<comment type="caution">
    <text evidence="13">The sequence shown here is derived from an EMBL/GenBank/DDBJ whole genome shotgun (WGS) entry which is preliminary data.</text>
</comment>
<evidence type="ECO:0000259" key="12">
    <source>
        <dbReference type="Pfam" id="PF26002"/>
    </source>
</evidence>
<dbReference type="Gene3D" id="2.40.30.170">
    <property type="match status" value="1"/>
</dbReference>
<evidence type="ECO:0000256" key="7">
    <source>
        <dbReference type="ARBA" id="ARBA00022989"/>
    </source>
</evidence>
<evidence type="ECO:0000256" key="4">
    <source>
        <dbReference type="ARBA" id="ARBA00022475"/>
    </source>
</evidence>
<dbReference type="NCBIfam" id="TIGR01843">
    <property type="entry name" value="type_I_hlyD"/>
    <property type="match status" value="1"/>
</dbReference>
<evidence type="ECO:0000313" key="14">
    <source>
        <dbReference type="Proteomes" id="UP000028411"/>
    </source>
</evidence>
<gene>
    <name evidence="13" type="ORF">BV95_02229</name>
</gene>
<keyword evidence="7 9" id="KW-1133">Transmembrane helix</keyword>
<proteinExistence type="inferred from homology"/>
<dbReference type="PANTHER" id="PTHR30386:SF17">
    <property type="entry name" value="ALKALINE PROTEASE SECRETION PROTEIN APRE"/>
    <property type="match status" value="1"/>
</dbReference>
<accession>A0A081RE79</accession>
<evidence type="ECO:0000256" key="10">
    <source>
        <dbReference type="SAM" id="Coils"/>
    </source>
</evidence>
<evidence type="ECO:0000256" key="1">
    <source>
        <dbReference type="ARBA" id="ARBA00004377"/>
    </source>
</evidence>
<protein>
    <recommendedName>
        <fullName evidence="9">Membrane fusion protein (MFP) family protein</fullName>
    </recommendedName>
</protein>